<sequence length="39" mass="4429">MTALNEFDANSDQSKSQSLLALEMGLGHQKQNEFRITFK</sequence>
<proteinExistence type="predicted"/>
<reference evidence="1" key="1">
    <citation type="submission" date="2018-05" db="EMBL/GenBank/DDBJ databases">
        <authorList>
            <person name="Lanie J.A."/>
            <person name="Ng W.-L."/>
            <person name="Kazmierczak K.M."/>
            <person name="Andrzejewski T.M."/>
            <person name="Davidsen T.M."/>
            <person name="Wayne K.J."/>
            <person name="Tettelin H."/>
            <person name="Glass J.I."/>
            <person name="Rusch D."/>
            <person name="Podicherti R."/>
            <person name="Tsui H.-C.T."/>
            <person name="Winkler M.E."/>
        </authorList>
    </citation>
    <scope>NUCLEOTIDE SEQUENCE</scope>
</reference>
<organism evidence="1">
    <name type="scientific">marine metagenome</name>
    <dbReference type="NCBI Taxonomy" id="408172"/>
    <lineage>
        <taxon>unclassified sequences</taxon>
        <taxon>metagenomes</taxon>
        <taxon>ecological metagenomes</taxon>
    </lineage>
</organism>
<dbReference type="AlphaFoldDB" id="A0A382Y1H4"/>
<name>A0A382Y1H4_9ZZZZ</name>
<protein>
    <submittedName>
        <fullName evidence="1">Uncharacterized protein</fullName>
    </submittedName>
</protein>
<accession>A0A382Y1H4</accession>
<evidence type="ECO:0000313" key="1">
    <source>
        <dbReference type="EMBL" id="SVD77093.1"/>
    </source>
</evidence>
<gene>
    <name evidence="1" type="ORF">METZ01_LOCUS429947</name>
</gene>
<dbReference type="EMBL" id="UINC01172162">
    <property type="protein sequence ID" value="SVD77093.1"/>
    <property type="molecule type" value="Genomic_DNA"/>
</dbReference>